<accession>A0ABW8L4M6</accession>
<dbReference type="InterPro" id="IPR046787">
    <property type="entry name" value="DnaT_2"/>
</dbReference>
<proteinExistence type="predicted"/>
<protein>
    <submittedName>
        <fullName evidence="2">DnaT-like ssDNA-binding protein</fullName>
    </submittedName>
</protein>
<dbReference type="Pfam" id="PF20557">
    <property type="entry name" value="DnaT_2"/>
    <property type="match status" value="1"/>
</dbReference>
<dbReference type="Proteomes" id="UP001620234">
    <property type="component" value="Unassembled WGS sequence"/>
</dbReference>
<name>A0ABW8L4M6_9GAMM</name>
<organism evidence="2 3">
    <name type="scientific">Psychrobacter namhaensis</name>
    <dbReference type="NCBI Taxonomy" id="292734"/>
    <lineage>
        <taxon>Bacteria</taxon>
        <taxon>Pseudomonadati</taxon>
        <taxon>Pseudomonadota</taxon>
        <taxon>Gammaproteobacteria</taxon>
        <taxon>Moraxellales</taxon>
        <taxon>Moraxellaceae</taxon>
        <taxon>Psychrobacter</taxon>
    </lineage>
</organism>
<sequence>MAITVQTNDGLSTANSYVSVTDFDAHTMARGIAITGNPEQLLLSAMDVLESKQYKSEPLNGTQSTLFPRMGVAIPRAIKQAQLMLAVAADSQNLLSATTDQVTKREKVDSIEVEYFANDAANSSPLLTLVSELLAPYLSGIGIGVNFRVTRG</sequence>
<dbReference type="EMBL" id="JBJDPD010000001">
    <property type="protein sequence ID" value="MFK3999856.1"/>
    <property type="molecule type" value="Genomic_DNA"/>
</dbReference>
<reference evidence="2 3" key="1">
    <citation type="submission" date="2024-11" db="EMBL/GenBank/DDBJ databases">
        <title>The Natural Products Discovery Center: Release of the First 8490 Sequenced Strains for Exploring Actinobacteria Biosynthetic Diversity.</title>
        <authorList>
            <person name="Kalkreuter E."/>
            <person name="Kautsar S.A."/>
            <person name="Yang D."/>
            <person name="Bader C.D."/>
            <person name="Teijaro C.N."/>
            <person name="Fluegel L."/>
            <person name="Davis C.M."/>
            <person name="Simpson J.R."/>
            <person name="Lauterbach L."/>
            <person name="Steele A.D."/>
            <person name="Gui C."/>
            <person name="Meng S."/>
            <person name="Li G."/>
            <person name="Viehrig K."/>
            <person name="Ye F."/>
            <person name="Su P."/>
            <person name="Kiefer A.F."/>
            <person name="Nichols A."/>
            <person name="Cepeda A.J."/>
            <person name="Yan W."/>
            <person name="Fan B."/>
            <person name="Jiang Y."/>
            <person name="Adhikari A."/>
            <person name="Zheng C.-J."/>
            <person name="Schuster L."/>
            <person name="Cowan T.M."/>
            <person name="Smanski M.J."/>
            <person name="Chevrette M.G."/>
            <person name="De Carvalho L.P.S."/>
            <person name="Shen B."/>
        </authorList>
    </citation>
    <scope>NUCLEOTIDE SEQUENCE [LARGE SCALE GENOMIC DNA]</scope>
    <source>
        <strain evidence="2 3">NPDC077433</strain>
    </source>
</reference>
<dbReference type="RefSeq" id="WP_404671701.1">
    <property type="nucleotide sequence ID" value="NZ_JBJDPD010000001.1"/>
</dbReference>
<gene>
    <name evidence="2" type="ORF">ACI2I3_00715</name>
</gene>
<evidence type="ECO:0000259" key="1">
    <source>
        <dbReference type="Pfam" id="PF20557"/>
    </source>
</evidence>
<evidence type="ECO:0000313" key="3">
    <source>
        <dbReference type="Proteomes" id="UP001620234"/>
    </source>
</evidence>
<comment type="caution">
    <text evidence="2">The sequence shown here is derived from an EMBL/GenBank/DDBJ whole genome shotgun (WGS) entry which is preliminary data.</text>
</comment>
<evidence type="ECO:0000313" key="2">
    <source>
        <dbReference type="EMBL" id="MFK3999856.1"/>
    </source>
</evidence>
<feature type="domain" description="Putative DnaT-like" evidence="1">
    <location>
        <begin position="1"/>
        <end position="152"/>
    </location>
</feature>
<keyword evidence="3" id="KW-1185">Reference proteome</keyword>